<proteinExistence type="inferred from homology"/>
<evidence type="ECO:0000256" key="2">
    <source>
        <dbReference type="ARBA" id="ARBA00009773"/>
    </source>
</evidence>
<dbReference type="KEGG" id="psuw:WQ53_05145"/>
<evidence type="ECO:0000256" key="1">
    <source>
        <dbReference type="ARBA" id="ARBA00004141"/>
    </source>
</evidence>
<name>A0A0E3Z3Z1_9GAMM</name>
<dbReference type="AlphaFoldDB" id="A0A0E3Z3Z1"/>
<sequence>MDRSAMNNRAFTVVLIAVSFAFLLLLRPFYHAIFWAATLAILFWPVHRRLLARMPARPGLAALVSLLMCLVIVIVPITLLVITLANEVVHFYARAAESGGIGGYLERIAAAIPPWAQAWFERLGAEELRAVQERVSEAAGQALQFLLARAVGIGQNTLQVAIGFLLMLYLLFFFFLDGDRIIRVARSAIPMERAYVGELAAKFVTVVKATIKGNLVVAAIQGALGGLMFWVLGIPGPVLWGVVMAFLSLLPAIGAWLVWAPVAIYLLATGSVAKGLVVIAFGAGVIGLIDNLLRPILVGKETRMPDYLVLLSTLGGLALFGLTGFVAGPVIAALFLVTWEIFIVRLRNAPAGADDRPGTGAG</sequence>
<feature type="transmembrane region" description="Helical" evidence="6">
    <location>
        <begin position="32"/>
        <end position="51"/>
    </location>
</feature>
<accession>A0A0E3Z3Z1</accession>
<feature type="transmembrane region" description="Helical" evidence="6">
    <location>
        <begin position="7"/>
        <end position="26"/>
    </location>
</feature>
<evidence type="ECO:0000256" key="5">
    <source>
        <dbReference type="ARBA" id="ARBA00023136"/>
    </source>
</evidence>
<keyword evidence="4 6" id="KW-1133">Transmembrane helix</keyword>
<feature type="transmembrane region" description="Helical" evidence="6">
    <location>
        <begin position="266"/>
        <end position="289"/>
    </location>
</feature>
<keyword evidence="8" id="KW-1185">Reference proteome</keyword>
<organism evidence="7 8">
    <name type="scientific">Pseudoxanthomonas suwonensis</name>
    <dbReference type="NCBI Taxonomy" id="314722"/>
    <lineage>
        <taxon>Bacteria</taxon>
        <taxon>Pseudomonadati</taxon>
        <taxon>Pseudomonadota</taxon>
        <taxon>Gammaproteobacteria</taxon>
        <taxon>Lysobacterales</taxon>
        <taxon>Lysobacteraceae</taxon>
        <taxon>Pseudoxanthomonas</taxon>
    </lineage>
</organism>
<feature type="transmembrane region" description="Helical" evidence="6">
    <location>
        <begin position="157"/>
        <end position="176"/>
    </location>
</feature>
<keyword evidence="3 6" id="KW-0812">Transmembrane</keyword>
<dbReference type="GO" id="GO:0016020">
    <property type="term" value="C:membrane"/>
    <property type="evidence" value="ECO:0007669"/>
    <property type="project" value="UniProtKB-SubCell"/>
</dbReference>
<dbReference type="OrthoDB" id="106838at2"/>
<keyword evidence="5 6" id="KW-0472">Membrane</keyword>
<dbReference type="Pfam" id="PF01594">
    <property type="entry name" value="AI-2E_transport"/>
    <property type="match status" value="1"/>
</dbReference>
<dbReference type="PANTHER" id="PTHR21716:SF4">
    <property type="entry name" value="TRANSMEMBRANE PROTEIN 245"/>
    <property type="match status" value="1"/>
</dbReference>
<feature type="transmembrane region" description="Helical" evidence="6">
    <location>
        <begin position="238"/>
        <end position="259"/>
    </location>
</feature>
<evidence type="ECO:0000256" key="3">
    <source>
        <dbReference type="ARBA" id="ARBA00022692"/>
    </source>
</evidence>
<comment type="subcellular location">
    <subcellularLocation>
        <location evidence="1">Membrane</location>
        <topology evidence="1">Multi-pass membrane protein</topology>
    </subcellularLocation>
</comment>
<evidence type="ECO:0000313" key="7">
    <source>
        <dbReference type="EMBL" id="AKC88188.1"/>
    </source>
</evidence>
<feature type="transmembrane region" description="Helical" evidence="6">
    <location>
        <begin position="63"/>
        <end position="85"/>
    </location>
</feature>
<dbReference type="InterPro" id="IPR002549">
    <property type="entry name" value="AI-2E-like"/>
</dbReference>
<evidence type="ECO:0000256" key="4">
    <source>
        <dbReference type="ARBA" id="ARBA00022989"/>
    </source>
</evidence>
<feature type="transmembrane region" description="Helical" evidence="6">
    <location>
        <begin position="309"/>
        <end position="337"/>
    </location>
</feature>
<feature type="transmembrane region" description="Helical" evidence="6">
    <location>
        <begin position="215"/>
        <end position="232"/>
    </location>
</feature>
<evidence type="ECO:0000313" key="8">
    <source>
        <dbReference type="Proteomes" id="UP000033067"/>
    </source>
</evidence>
<gene>
    <name evidence="7" type="ORF">WQ53_05145</name>
</gene>
<comment type="similarity">
    <text evidence="2">Belongs to the autoinducer-2 exporter (AI-2E) (TC 2.A.86) family.</text>
</comment>
<dbReference type="PANTHER" id="PTHR21716">
    <property type="entry name" value="TRANSMEMBRANE PROTEIN"/>
    <property type="match status" value="1"/>
</dbReference>
<dbReference type="EMBL" id="CP011144">
    <property type="protein sequence ID" value="AKC88188.1"/>
    <property type="molecule type" value="Genomic_DNA"/>
</dbReference>
<reference evidence="7 8" key="1">
    <citation type="journal article" date="2015" name="Genome Announc.">
        <title>Complete Genome Sequence of Pseudoxanthomonas suwonensis Strain J1, a Cellulose-Degrading Bacterium Isolated from Leaf- and Wood-Enriched Soil.</title>
        <authorList>
            <person name="Hou L."/>
            <person name="Jiang J."/>
            <person name="Xu Z."/>
            <person name="Zhou Y."/>
            <person name="Leung F.C."/>
        </authorList>
    </citation>
    <scope>NUCLEOTIDE SEQUENCE [LARGE SCALE GENOMIC DNA]</scope>
    <source>
        <strain evidence="7 8">J1</strain>
    </source>
</reference>
<protein>
    <submittedName>
        <fullName evidence="7">Membrane protein</fullName>
    </submittedName>
</protein>
<evidence type="ECO:0000256" key="6">
    <source>
        <dbReference type="SAM" id="Phobius"/>
    </source>
</evidence>
<dbReference type="PATRIC" id="fig|314722.6.peg.1082"/>
<dbReference type="Proteomes" id="UP000033067">
    <property type="component" value="Chromosome"/>
</dbReference>